<dbReference type="RefSeq" id="WP_379838364.1">
    <property type="nucleotide sequence ID" value="NZ_JBHRYQ010000001.1"/>
</dbReference>
<evidence type="ECO:0000313" key="3">
    <source>
        <dbReference type="Proteomes" id="UP001595616"/>
    </source>
</evidence>
<feature type="transmembrane region" description="Helical" evidence="1">
    <location>
        <begin position="7"/>
        <end position="27"/>
    </location>
</feature>
<dbReference type="EMBL" id="JBHRYQ010000001">
    <property type="protein sequence ID" value="MFC3811526.1"/>
    <property type="molecule type" value="Genomic_DNA"/>
</dbReference>
<feature type="transmembrane region" description="Helical" evidence="1">
    <location>
        <begin position="57"/>
        <end position="78"/>
    </location>
</feature>
<keyword evidence="1" id="KW-0812">Transmembrane</keyword>
<comment type="caution">
    <text evidence="2">The sequence shown here is derived from an EMBL/GenBank/DDBJ whole genome shotgun (WGS) entry which is preliminary data.</text>
</comment>
<keyword evidence="1" id="KW-0472">Membrane</keyword>
<evidence type="ECO:0000313" key="2">
    <source>
        <dbReference type="EMBL" id="MFC3811526.1"/>
    </source>
</evidence>
<organism evidence="2 3">
    <name type="scientific">Lacihabitans lacunae</name>
    <dbReference type="NCBI Taxonomy" id="1028214"/>
    <lineage>
        <taxon>Bacteria</taxon>
        <taxon>Pseudomonadati</taxon>
        <taxon>Bacteroidota</taxon>
        <taxon>Cytophagia</taxon>
        <taxon>Cytophagales</taxon>
        <taxon>Leadbetterellaceae</taxon>
        <taxon>Lacihabitans</taxon>
    </lineage>
</organism>
<feature type="transmembrane region" description="Helical" evidence="1">
    <location>
        <begin position="121"/>
        <end position="139"/>
    </location>
</feature>
<proteinExistence type="predicted"/>
<feature type="transmembrane region" description="Helical" evidence="1">
    <location>
        <begin position="85"/>
        <end position="106"/>
    </location>
</feature>
<gene>
    <name evidence="2" type="ORF">ACFOOI_12745</name>
</gene>
<reference evidence="3" key="1">
    <citation type="journal article" date="2019" name="Int. J. Syst. Evol. Microbiol.">
        <title>The Global Catalogue of Microorganisms (GCM) 10K type strain sequencing project: providing services to taxonomists for standard genome sequencing and annotation.</title>
        <authorList>
            <consortium name="The Broad Institute Genomics Platform"/>
            <consortium name="The Broad Institute Genome Sequencing Center for Infectious Disease"/>
            <person name="Wu L."/>
            <person name="Ma J."/>
        </authorList>
    </citation>
    <scope>NUCLEOTIDE SEQUENCE [LARGE SCALE GENOMIC DNA]</scope>
    <source>
        <strain evidence="3">CECT 7956</strain>
    </source>
</reference>
<sequence>MLQRIQSLFLLVAAIAMVVFLGTNSFVKELGPNENVVVNPYHVFHAKGQLAMYDKPLYYIAVLGVLAFGLSIFTIFQYKNRLRQMLLVALNSLLIGVALAATVWHIQKDALVIGDPSNQGAYSYGMWAAFIALACNWIANRFIKRDEKLVKDADRMR</sequence>
<name>A0ABV7YX70_9BACT</name>
<keyword evidence="3" id="KW-1185">Reference proteome</keyword>
<protein>
    <submittedName>
        <fullName evidence="2">DUF4293 domain-containing protein</fullName>
    </submittedName>
</protein>
<keyword evidence="1" id="KW-1133">Transmembrane helix</keyword>
<dbReference type="Pfam" id="PF14126">
    <property type="entry name" value="DUF4293"/>
    <property type="match status" value="1"/>
</dbReference>
<accession>A0ABV7YX70</accession>
<evidence type="ECO:0000256" key="1">
    <source>
        <dbReference type="SAM" id="Phobius"/>
    </source>
</evidence>
<dbReference type="Proteomes" id="UP001595616">
    <property type="component" value="Unassembled WGS sequence"/>
</dbReference>
<dbReference type="InterPro" id="IPR025635">
    <property type="entry name" value="DUF4293"/>
</dbReference>